<name>A0AAV6L7Z0_9ERIC</name>
<organism evidence="7 8">
    <name type="scientific">Rhododendron griersonianum</name>
    <dbReference type="NCBI Taxonomy" id="479676"/>
    <lineage>
        <taxon>Eukaryota</taxon>
        <taxon>Viridiplantae</taxon>
        <taxon>Streptophyta</taxon>
        <taxon>Embryophyta</taxon>
        <taxon>Tracheophyta</taxon>
        <taxon>Spermatophyta</taxon>
        <taxon>Magnoliopsida</taxon>
        <taxon>eudicotyledons</taxon>
        <taxon>Gunneridae</taxon>
        <taxon>Pentapetalae</taxon>
        <taxon>asterids</taxon>
        <taxon>Ericales</taxon>
        <taxon>Ericaceae</taxon>
        <taxon>Ericoideae</taxon>
        <taxon>Rhodoreae</taxon>
        <taxon>Rhododendron</taxon>
    </lineage>
</organism>
<dbReference type="GO" id="GO:0060320">
    <property type="term" value="P:rejection of self pollen"/>
    <property type="evidence" value="ECO:0007669"/>
    <property type="project" value="UniProtKB-KW"/>
</dbReference>
<evidence type="ECO:0000256" key="3">
    <source>
        <dbReference type="ARBA" id="ARBA00022471"/>
    </source>
</evidence>
<comment type="caution">
    <text evidence="7">The sequence shown here is derived from an EMBL/GenBank/DDBJ whole genome shotgun (WGS) entry which is preliminary data.</text>
</comment>
<evidence type="ECO:0000256" key="6">
    <source>
        <dbReference type="SAM" id="SignalP"/>
    </source>
</evidence>
<proteinExistence type="inferred from homology"/>
<dbReference type="AlphaFoldDB" id="A0AAV6L7Z0"/>
<keyword evidence="3" id="KW-0713">Self-incompatibility</keyword>
<dbReference type="GO" id="GO:0005576">
    <property type="term" value="C:extracellular region"/>
    <property type="evidence" value="ECO:0007669"/>
    <property type="project" value="UniProtKB-SubCell"/>
</dbReference>
<keyword evidence="8" id="KW-1185">Reference proteome</keyword>
<evidence type="ECO:0000313" key="8">
    <source>
        <dbReference type="Proteomes" id="UP000823749"/>
    </source>
</evidence>
<dbReference type="InterPro" id="IPR010264">
    <property type="entry name" value="Self-incomp_S1"/>
</dbReference>
<evidence type="ECO:0000256" key="4">
    <source>
        <dbReference type="ARBA" id="ARBA00022525"/>
    </source>
</evidence>
<reference evidence="7" key="1">
    <citation type="submission" date="2020-08" db="EMBL/GenBank/DDBJ databases">
        <title>Plant Genome Project.</title>
        <authorList>
            <person name="Zhang R.-G."/>
        </authorList>
    </citation>
    <scope>NUCLEOTIDE SEQUENCE</scope>
    <source>
        <strain evidence="7">WSP0</strain>
        <tissue evidence="7">Leaf</tissue>
    </source>
</reference>
<accession>A0AAV6L7Z0</accession>
<gene>
    <name evidence="7" type="ORF">RHGRI_003727</name>
</gene>
<evidence type="ECO:0000256" key="5">
    <source>
        <dbReference type="ARBA" id="ARBA00022729"/>
    </source>
</evidence>
<evidence type="ECO:0008006" key="9">
    <source>
        <dbReference type="Google" id="ProtNLM"/>
    </source>
</evidence>
<protein>
    <recommendedName>
        <fullName evidence="9">S-protein homolog</fullName>
    </recommendedName>
</protein>
<dbReference type="Pfam" id="PF05938">
    <property type="entry name" value="Self-incomp_S1"/>
    <property type="match status" value="1"/>
</dbReference>
<sequence>MARFLALVILIFHLLCMQTLCEEGDVKIFFKTTVHITSGVEGELRFHCKSKDDDLGNHMLSTGGYYDFHFHPNWCTLFFCHFYWNSRDKAIDVYSQHLAGTCEHSLVHYDCFWRVTPNGFYLSNDDKYYRGTRWWVVSVCTPHADGTFPERVVSCRWAVPLGGSYFQVMWAMEYNPNISSLYEVSRSRLDVMPNENAVSRMDTKQLKQYGKYERKLIKTGHGDQKSACVVFLVASVIEAKKKRLLKEAKGPDDVVKLKAKADSMGNRGMTAASHLQNFQALVYYLSVDETRNMFCRFEKKPILLKEW</sequence>
<comment type="subcellular location">
    <subcellularLocation>
        <location evidence="1">Secreted</location>
    </subcellularLocation>
</comment>
<dbReference type="Proteomes" id="UP000823749">
    <property type="component" value="Chromosome 2"/>
</dbReference>
<feature type="chain" id="PRO_5043349843" description="S-protein homolog" evidence="6">
    <location>
        <begin position="22"/>
        <end position="307"/>
    </location>
</feature>
<keyword evidence="4" id="KW-0964">Secreted</keyword>
<dbReference type="PANTHER" id="PTHR31232">
    <property type="match status" value="1"/>
</dbReference>
<evidence type="ECO:0000256" key="2">
    <source>
        <dbReference type="ARBA" id="ARBA00005581"/>
    </source>
</evidence>
<evidence type="ECO:0000313" key="7">
    <source>
        <dbReference type="EMBL" id="KAG5560508.1"/>
    </source>
</evidence>
<dbReference type="PANTHER" id="PTHR31232:SF155">
    <property type="entry name" value="PLANT SELF-INCOMPATIBILITY PROTEIN S1 FAMILY"/>
    <property type="match status" value="1"/>
</dbReference>
<keyword evidence="5 6" id="KW-0732">Signal</keyword>
<feature type="signal peptide" evidence="6">
    <location>
        <begin position="1"/>
        <end position="21"/>
    </location>
</feature>
<comment type="similarity">
    <text evidence="2">Belongs to the plant self-incompatibility (S1) protein family.</text>
</comment>
<dbReference type="EMBL" id="JACTNZ010000002">
    <property type="protein sequence ID" value="KAG5560508.1"/>
    <property type="molecule type" value="Genomic_DNA"/>
</dbReference>
<evidence type="ECO:0000256" key="1">
    <source>
        <dbReference type="ARBA" id="ARBA00004613"/>
    </source>
</evidence>